<gene>
    <name evidence="1" type="ORF">M9R61_11060</name>
</gene>
<evidence type="ECO:0008006" key="3">
    <source>
        <dbReference type="Google" id="ProtNLM"/>
    </source>
</evidence>
<keyword evidence="2" id="KW-1185">Reference proteome</keyword>
<name>A0A9X3R9U2_9BACI</name>
<organism evidence="1 2">
    <name type="scientific">Psychrobacillus psychrodurans</name>
    <dbReference type="NCBI Taxonomy" id="126157"/>
    <lineage>
        <taxon>Bacteria</taxon>
        <taxon>Bacillati</taxon>
        <taxon>Bacillota</taxon>
        <taxon>Bacilli</taxon>
        <taxon>Bacillales</taxon>
        <taxon>Bacillaceae</taxon>
        <taxon>Psychrobacillus</taxon>
    </lineage>
</organism>
<dbReference type="InterPro" id="IPR028994">
    <property type="entry name" value="Integrin_alpha_N"/>
</dbReference>
<dbReference type="EMBL" id="JAMKBI010000007">
    <property type="protein sequence ID" value="MCZ8533849.1"/>
    <property type="molecule type" value="Genomic_DNA"/>
</dbReference>
<proteinExistence type="predicted"/>
<protein>
    <recommendedName>
        <fullName evidence="3">Repeat domain-containing protein</fullName>
    </recommendedName>
</protein>
<evidence type="ECO:0000313" key="2">
    <source>
        <dbReference type="Proteomes" id="UP001152172"/>
    </source>
</evidence>
<dbReference type="AlphaFoldDB" id="A0A9X3R9U2"/>
<sequence length="487" mass="56052">MNEYVNVLLNFLPPTATILELSGLPNNPAVLLADIDGDQKNELIGAYKYKDQNFLVILKNIHNQWLPLIHIKGNGYGISSLMAVPITTNWVNTLIVGWQIGSEWSKLDLLQWVDGEIIRLPTSNIAYSKLEVEDMPGLYGPDGQYELAIWVHDTGEAYKVDVYRFEENKLVLAKDVYPYYFKRVEDYYERLLQSNEFSYYWYYLAEAQKKAGDLEQFMISINKALAFSEPYPSLEFLLNMRRQVLEVMQNNSLKNDEIIVYSRGDLTGDGFLDTVYLTGEKTEGSPFWQNISLNVLYQHENTLERIYLKQSAGYNPTIFLGDFTGDQVDDILVVIDTGGSGGTIYAFVFSYTHGNIQQVFDVEEFNETSKYEVDYENYYQVNVVSSYPSKQYRLDLTYKGKEYLSEIYDEDGILKEPIKGWVDPVGGLYPIDFERNGTYELMSFQEIAGRYHADAIGYVQTVLKWDGQKFISDRQNVSIYGEDISSH</sequence>
<dbReference type="SUPFAM" id="SSF69318">
    <property type="entry name" value="Integrin alpha N-terminal domain"/>
    <property type="match status" value="1"/>
</dbReference>
<dbReference type="RefSeq" id="WP_269922122.1">
    <property type="nucleotide sequence ID" value="NZ_JAMKBI010000007.1"/>
</dbReference>
<reference evidence="1" key="1">
    <citation type="submission" date="2022-05" db="EMBL/GenBank/DDBJ databases">
        <authorList>
            <person name="Colautti A."/>
            <person name="Iacumin L."/>
        </authorList>
    </citation>
    <scope>NUCLEOTIDE SEQUENCE</scope>
    <source>
        <strain evidence="1">DSM 30747</strain>
    </source>
</reference>
<dbReference type="Proteomes" id="UP001152172">
    <property type="component" value="Unassembled WGS sequence"/>
</dbReference>
<evidence type="ECO:0000313" key="1">
    <source>
        <dbReference type="EMBL" id="MCZ8533849.1"/>
    </source>
</evidence>
<comment type="caution">
    <text evidence="1">The sequence shown here is derived from an EMBL/GenBank/DDBJ whole genome shotgun (WGS) entry which is preliminary data.</text>
</comment>
<accession>A0A9X3R9U2</accession>